<evidence type="ECO:0000313" key="1">
    <source>
        <dbReference type="EMBL" id="QJH96340.1"/>
    </source>
</evidence>
<accession>A0A6M3XER0</accession>
<dbReference type="EMBL" id="MT144647">
    <property type="protein sequence ID" value="QJH96340.1"/>
    <property type="molecule type" value="Genomic_DNA"/>
</dbReference>
<dbReference type="AlphaFoldDB" id="A0A6M3XER0"/>
<proteinExistence type="predicted"/>
<organism evidence="1">
    <name type="scientific">viral metagenome</name>
    <dbReference type="NCBI Taxonomy" id="1070528"/>
    <lineage>
        <taxon>unclassified sequences</taxon>
        <taxon>metagenomes</taxon>
        <taxon>organismal metagenomes</taxon>
    </lineage>
</organism>
<sequence>MKTNYLQTGKIKYLKGKTTCSGDTNNLDGWDIWERNFYNAKRFFDSKGNTKTRSRLKDKWFKDFKKDLEDLDVQLHEQFKK</sequence>
<reference evidence="1" key="1">
    <citation type="submission" date="2020-03" db="EMBL/GenBank/DDBJ databases">
        <title>The deep terrestrial virosphere.</title>
        <authorList>
            <person name="Holmfeldt K."/>
            <person name="Nilsson E."/>
            <person name="Simone D."/>
            <person name="Lopez-Fernandez M."/>
            <person name="Wu X."/>
            <person name="de Brujin I."/>
            <person name="Lundin D."/>
            <person name="Andersson A."/>
            <person name="Bertilsson S."/>
            <person name="Dopson M."/>
        </authorList>
    </citation>
    <scope>NUCLEOTIDE SEQUENCE</scope>
    <source>
        <strain evidence="1">TM448B00682</strain>
    </source>
</reference>
<protein>
    <submittedName>
        <fullName evidence="1">Uncharacterized protein</fullName>
    </submittedName>
</protein>
<name>A0A6M3XER0_9ZZZZ</name>
<gene>
    <name evidence="1" type="ORF">TM448B00682_0034</name>
</gene>